<dbReference type="GO" id="GO:0035447">
    <property type="term" value="F:mycothiol synthase activity"/>
    <property type="evidence" value="ECO:0007669"/>
    <property type="project" value="UniProtKB-EC"/>
</dbReference>
<dbReference type="PROSITE" id="PS51186">
    <property type="entry name" value="GNAT"/>
    <property type="match status" value="1"/>
</dbReference>
<accession>A0A1J5NX92</accession>
<dbReference type="PANTHER" id="PTHR42791:SF1">
    <property type="entry name" value="N-ACETYLTRANSFERASE DOMAIN-CONTAINING PROTEIN"/>
    <property type="match status" value="1"/>
</dbReference>
<proteinExistence type="predicted"/>
<dbReference type="EMBL" id="MLJW01008623">
    <property type="protein sequence ID" value="OIQ63865.1"/>
    <property type="molecule type" value="Genomic_DNA"/>
</dbReference>
<sequence>MTPEAIEALRRGAETPDRATMADLEGLAEDLSASFANDPQFDWFMRDDARRPKARLDFFRMILKNIALKDGEVTRPAVGGAAAIWLPSESLGPNPVTTELMVLPTILAATGFRRLPRLLALRKAMDEFHPMDRPHAYLWFLGVRPEAQGMGVGSRMLAAGLAKVDALGLPAFLESSNVANVPLYRRYGFEVIREYRPGEGAPPIWAMWRDARPGG</sequence>
<evidence type="ECO:0000313" key="2">
    <source>
        <dbReference type="EMBL" id="OIQ63865.1"/>
    </source>
</evidence>
<reference evidence="2" key="1">
    <citation type="submission" date="2016-10" db="EMBL/GenBank/DDBJ databases">
        <title>Sequence of Gallionella enrichment culture.</title>
        <authorList>
            <person name="Poehlein A."/>
            <person name="Muehling M."/>
            <person name="Daniel R."/>
        </authorList>
    </citation>
    <scope>NUCLEOTIDE SEQUENCE</scope>
</reference>
<evidence type="ECO:0000259" key="1">
    <source>
        <dbReference type="PROSITE" id="PS51186"/>
    </source>
</evidence>
<name>A0A1J5NX92_9ZZZZ</name>
<protein>
    <submittedName>
        <fullName evidence="2">Mycothiol acetyltransferase</fullName>
        <ecNumber evidence="2">2.3.1.189</ecNumber>
    </submittedName>
</protein>
<keyword evidence="2" id="KW-0012">Acyltransferase</keyword>
<dbReference type="InterPro" id="IPR000182">
    <property type="entry name" value="GNAT_dom"/>
</dbReference>
<dbReference type="EC" id="2.3.1.189" evidence="2"/>
<feature type="domain" description="N-acetyltransferase" evidence="1">
    <location>
        <begin position="128"/>
        <end position="212"/>
    </location>
</feature>
<dbReference type="SUPFAM" id="SSF55729">
    <property type="entry name" value="Acyl-CoA N-acyltransferases (Nat)"/>
    <property type="match status" value="1"/>
</dbReference>
<gene>
    <name evidence="2" type="primary">mshD_27</name>
    <name evidence="2" type="ORF">GALL_545910</name>
</gene>
<comment type="caution">
    <text evidence="2">The sequence shown here is derived from an EMBL/GenBank/DDBJ whole genome shotgun (WGS) entry which is preliminary data.</text>
</comment>
<dbReference type="InterPro" id="IPR052523">
    <property type="entry name" value="Trichothecene_AcTrans"/>
</dbReference>
<organism evidence="2">
    <name type="scientific">mine drainage metagenome</name>
    <dbReference type="NCBI Taxonomy" id="410659"/>
    <lineage>
        <taxon>unclassified sequences</taxon>
        <taxon>metagenomes</taxon>
        <taxon>ecological metagenomes</taxon>
    </lineage>
</organism>
<dbReference type="AlphaFoldDB" id="A0A1J5NX92"/>
<dbReference type="InterPro" id="IPR016181">
    <property type="entry name" value="Acyl_CoA_acyltransferase"/>
</dbReference>
<dbReference type="PANTHER" id="PTHR42791">
    <property type="entry name" value="GNAT FAMILY ACETYLTRANSFERASE"/>
    <property type="match status" value="1"/>
</dbReference>
<keyword evidence="2" id="KW-0808">Transferase</keyword>
<dbReference type="Gene3D" id="3.40.630.30">
    <property type="match status" value="1"/>
</dbReference>
<dbReference type="CDD" id="cd04301">
    <property type="entry name" value="NAT_SF"/>
    <property type="match status" value="1"/>
</dbReference>
<dbReference type="Pfam" id="PF00583">
    <property type="entry name" value="Acetyltransf_1"/>
    <property type="match status" value="1"/>
</dbReference>